<organism evidence="3 4">
    <name type="scientific">Roseomonas acroporae</name>
    <dbReference type="NCBI Taxonomy" id="2937791"/>
    <lineage>
        <taxon>Bacteria</taxon>
        <taxon>Pseudomonadati</taxon>
        <taxon>Pseudomonadota</taxon>
        <taxon>Alphaproteobacteria</taxon>
        <taxon>Acetobacterales</taxon>
        <taxon>Roseomonadaceae</taxon>
        <taxon>Roseomonas</taxon>
    </lineage>
</organism>
<evidence type="ECO:0000313" key="3">
    <source>
        <dbReference type="EMBL" id="MCK8783777.1"/>
    </source>
</evidence>
<evidence type="ECO:0000256" key="1">
    <source>
        <dbReference type="SAM" id="MobiDB-lite"/>
    </source>
</evidence>
<sequence length="177" mass="18858">MSRRFRLAVGLACLLVAMPARGQDAPPAVSPAPAAPAVPAVPAAPAAPAQPQTTPQTAPAATQAAPAARRPVYRQQRRRPVARRAPTPRETAPDQSDTLNVPSVPMPSPNSTPAPVPNRYMEAPRATPQEGPRVSPSFISPRVNERFGGAVEGEVYRHDRMQPAPGARLTVPFEYDR</sequence>
<feature type="signal peptide" evidence="2">
    <location>
        <begin position="1"/>
        <end position="22"/>
    </location>
</feature>
<accession>A0A9X2BT18</accession>
<name>A0A9X2BT18_9PROT</name>
<feature type="compositionally biased region" description="Low complexity" evidence="1">
    <location>
        <begin position="37"/>
        <end position="70"/>
    </location>
</feature>
<proteinExistence type="predicted"/>
<keyword evidence="4" id="KW-1185">Reference proteome</keyword>
<keyword evidence="2" id="KW-0732">Signal</keyword>
<dbReference type="RefSeq" id="WP_248665900.1">
    <property type="nucleotide sequence ID" value="NZ_JALPRX010000017.1"/>
</dbReference>
<feature type="compositionally biased region" description="Basic residues" evidence="1">
    <location>
        <begin position="71"/>
        <end position="82"/>
    </location>
</feature>
<reference evidence="3" key="1">
    <citation type="submission" date="2022-04" db="EMBL/GenBank/DDBJ databases">
        <title>Roseomonas acroporae sp. nov., isolated from coral Acropora digitifera.</title>
        <authorList>
            <person name="Sun H."/>
        </authorList>
    </citation>
    <scope>NUCLEOTIDE SEQUENCE</scope>
    <source>
        <strain evidence="3">NAR14</strain>
    </source>
</reference>
<feature type="region of interest" description="Disordered" evidence="1">
    <location>
        <begin position="154"/>
        <end position="177"/>
    </location>
</feature>
<gene>
    <name evidence="3" type="ORF">M0638_05195</name>
</gene>
<evidence type="ECO:0000313" key="4">
    <source>
        <dbReference type="Proteomes" id="UP001139516"/>
    </source>
</evidence>
<evidence type="ECO:0000256" key="2">
    <source>
        <dbReference type="SAM" id="SignalP"/>
    </source>
</evidence>
<dbReference type="EMBL" id="JALPRX010000017">
    <property type="protein sequence ID" value="MCK8783777.1"/>
    <property type="molecule type" value="Genomic_DNA"/>
</dbReference>
<feature type="chain" id="PRO_5040980108" evidence="2">
    <location>
        <begin position="23"/>
        <end position="177"/>
    </location>
</feature>
<dbReference type="AlphaFoldDB" id="A0A9X2BT18"/>
<feature type="compositionally biased region" description="Pro residues" evidence="1">
    <location>
        <begin position="104"/>
        <end position="116"/>
    </location>
</feature>
<feature type="region of interest" description="Disordered" evidence="1">
    <location>
        <begin position="22"/>
        <end position="141"/>
    </location>
</feature>
<protein>
    <submittedName>
        <fullName evidence="3">Uncharacterized protein</fullName>
    </submittedName>
</protein>
<dbReference type="Proteomes" id="UP001139516">
    <property type="component" value="Unassembled WGS sequence"/>
</dbReference>
<comment type="caution">
    <text evidence="3">The sequence shown here is derived from an EMBL/GenBank/DDBJ whole genome shotgun (WGS) entry which is preliminary data.</text>
</comment>